<dbReference type="PANTHER" id="PTHR41259:SF1">
    <property type="entry name" value="DOUBLE-STRAND BREAK REPAIR RAD50 ATPASE, PUTATIVE-RELATED"/>
    <property type="match status" value="1"/>
</dbReference>
<accession>A0A368KWM8</accession>
<feature type="region of interest" description="Disordered" evidence="2">
    <location>
        <begin position="1158"/>
        <end position="1187"/>
    </location>
</feature>
<evidence type="ECO:0000313" key="5">
    <source>
        <dbReference type="Proteomes" id="UP000253562"/>
    </source>
</evidence>
<feature type="coiled-coil region" evidence="1">
    <location>
        <begin position="277"/>
        <end position="311"/>
    </location>
</feature>
<dbReference type="SUPFAM" id="SSF52540">
    <property type="entry name" value="P-loop containing nucleoside triphosphate hydrolases"/>
    <property type="match status" value="2"/>
</dbReference>
<protein>
    <recommendedName>
        <fullName evidence="3">YhaN AAA domain-containing protein</fullName>
    </recommendedName>
</protein>
<dbReference type="InterPro" id="IPR038734">
    <property type="entry name" value="YhaN_AAA"/>
</dbReference>
<gene>
    <name evidence="4" type="ORF">DTL42_06785</name>
</gene>
<feature type="coiled-coil region" evidence="1">
    <location>
        <begin position="863"/>
        <end position="978"/>
    </location>
</feature>
<evidence type="ECO:0000256" key="2">
    <source>
        <dbReference type="SAM" id="MobiDB-lite"/>
    </source>
</evidence>
<dbReference type="PANTHER" id="PTHR41259">
    <property type="entry name" value="DOUBLE-STRAND BREAK REPAIR RAD50 ATPASE, PUTATIVE-RELATED"/>
    <property type="match status" value="1"/>
</dbReference>
<sequence length="1187" mass="135700">MVKLRRLDLNNFGIHADQSFPFAEKGLQLVYGRNEAGKSTLLQAVRELLFGFTHAGSNPFAPEAKSKKMLATALLGLKDGTELEIVRRQGNKNTLSGRFPASDETIDEGRWWELLSGADQQMYQHVFGFSLQELATGEDSLKEANLDEALFGGGLGRLHDYKQLIKNIDEEAENLFKSRGQKQQINSILTEIKGLKQELKDSSLRPAEYEEWLTQAERCEDELTRLQTMRDEAFRRQQHLDRLKRAYPLWIELQTKQQQLEKLDAPSSFPADALQELTQTRSQAKKLTSEIDDLSRDLARMEKEVGEIQFNQALIESSEAIRSLVYGIKEIRGYRRDIPIRQQEREQDLNEATRILRRIDPKLQLDQIDQFELTFADRNSIQQLARKRQKVQTELESQTPELERVEREVREMKAALTEVPVKSLELVERLRSSRQSLADAIKRKAELDAAISDLKLKLSQRSASVEVLLEGKLDTETTLPIPLEPTITKYDQELQALAEEVRSAARTVREANEELVAKRDELRRLEQGADLVTLEALEKSRSERDASWESLRRILLEESEKPSPEELQPQADSFAGQVHLSDDMADQRYRNAQLLAEHQAIVGQIAMLEERFTARQCYAKELDEKRQTLLEAWESEWKPCGIRPKSPREMHAWRLAYLELVQINAEIKRKRIDLSPLDQRIEATTTLLRETDELSEHISTTEMLSWIDSFLREAESQREKQTEFKIRIQSLEEQQRSSHQSQEKRKQQLAEIETRAREILVVFQTLGEVNVEMASDLIQAIDEVQGRLVSAAKLEQRIHDKQQGLDEFQQQVQTVLTATGEALEDMPPEHAAERLGALLTEAETRHARRKELEFERQVTSQTRDSRQAEHAELEARLAKWRKQVAVDSDDELENVSQLVRARQKIESEIATKENELALVRQSEESVPFLEALSQLDRDQLELDLTEITQQFASIQDNLAEANQQLGELNSRLREVDLSSRAVIAQGKIESLQADLSDCLDRLGPLLIAKEMLGRAMKAFREENSGQLLASISDLLQQMTEGRYVKVEHDLEQEGGLLLLGPGEIRKKPSQLSTGTREQLYLAIRLAYIRHYCQGAEPLPVLMDDILVNFDDERQVATLKVLADFDPEIQIILLTCHQPLVAKVQSLKGENQIHFLDGEAAIAEPPKAKPSRKKSSPKSSTPSLFENA</sequence>
<reference evidence="4 5" key="1">
    <citation type="submission" date="2018-07" db="EMBL/GenBank/DDBJ databases">
        <title>Comparative genomes isolates from brazilian mangrove.</title>
        <authorList>
            <person name="De Araujo J.E."/>
            <person name="Taketani R.G."/>
            <person name="Silva M.C.P."/>
            <person name="Lourenco M.V."/>
            <person name="Oliveira V.M."/>
            <person name="Andreote F.D."/>
        </authorList>
    </citation>
    <scope>NUCLEOTIDE SEQUENCE [LARGE SCALE GENOMIC DNA]</scope>
    <source>
        <strain evidence="4 5">HEX PRIS-MGV</strain>
    </source>
</reference>
<comment type="caution">
    <text evidence="4">The sequence shown here is derived from an EMBL/GenBank/DDBJ whole genome shotgun (WGS) entry which is preliminary data.</text>
</comment>
<evidence type="ECO:0000259" key="3">
    <source>
        <dbReference type="Pfam" id="PF13514"/>
    </source>
</evidence>
<organism evidence="4 5">
    <name type="scientific">Bremerella cremea</name>
    <dbReference type="NCBI Taxonomy" id="1031537"/>
    <lineage>
        <taxon>Bacteria</taxon>
        <taxon>Pseudomonadati</taxon>
        <taxon>Planctomycetota</taxon>
        <taxon>Planctomycetia</taxon>
        <taxon>Pirellulales</taxon>
        <taxon>Pirellulaceae</taxon>
        <taxon>Bremerella</taxon>
    </lineage>
</organism>
<dbReference type="Pfam" id="PF13514">
    <property type="entry name" value="AAA_27"/>
    <property type="match status" value="1"/>
</dbReference>
<dbReference type="EMBL" id="QPEX01000010">
    <property type="protein sequence ID" value="RCS54820.1"/>
    <property type="molecule type" value="Genomic_DNA"/>
</dbReference>
<dbReference type="Proteomes" id="UP000253562">
    <property type="component" value="Unassembled WGS sequence"/>
</dbReference>
<feature type="domain" description="YhaN AAA" evidence="3">
    <location>
        <begin position="3"/>
        <end position="209"/>
    </location>
</feature>
<evidence type="ECO:0000313" key="4">
    <source>
        <dbReference type="EMBL" id="RCS54820.1"/>
    </source>
</evidence>
<keyword evidence="1" id="KW-0175">Coiled coil</keyword>
<feature type="coiled-coil region" evidence="1">
    <location>
        <begin position="209"/>
        <end position="236"/>
    </location>
</feature>
<feature type="coiled-coil region" evidence="1">
    <location>
        <begin position="487"/>
        <end position="528"/>
    </location>
</feature>
<name>A0A368KWM8_9BACT</name>
<evidence type="ECO:0000256" key="1">
    <source>
        <dbReference type="SAM" id="Coils"/>
    </source>
</evidence>
<feature type="compositionally biased region" description="Low complexity" evidence="2">
    <location>
        <begin position="1176"/>
        <end position="1187"/>
    </location>
</feature>
<dbReference type="AlphaFoldDB" id="A0A368KWM8"/>
<dbReference type="Gene3D" id="3.40.50.300">
    <property type="entry name" value="P-loop containing nucleotide triphosphate hydrolases"/>
    <property type="match status" value="2"/>
</dbReference>
<proteinExistence type="predicted"/>
<dbReference type="InterPro" id="IPR027417">
    <property type="entry name" value="P-loop_NTPase"/>
</dbReference>